<dbReference type="RefSeq" id="WP_163046308.1">
    <property type="nucleotide sequence ID" value="NZ_JAAAMJ010000048.1"/>
</dbReference>
<comment type="caution">
    <text evidence="13">The sequence shown here is derived from an EMBL/GenBank/DDBJ whole genome shotgun (WGS) entry which is preliminary data.</text>
</comment>
<dbReference type="AlphaFoldDB" id="A0A6L9MPQ5"/>
<dbReference type="UniPathway" id="UPA00070">
    <property type="reaction ID" value="UER00117"/>
</dbReference>
<dbReference type="SUPFAM" id="SSF51556">
    <property type="entry name" value="Metallo-dependent hydrolases"/>
    <property type="match status" value="1"/>
</dbReference>
<evidence type="ECO:0000256" key="1">
    <source>
        <dbReference type="ARBA" id="ARBA00002368"/>
    </source>
</evidence>
<protein>
    <recommendedName>
        <fullName evidence="4 10">Dihydroorotase</fullName>
        <shortName evidence="10">DHOase</shortName>
        <ecNumber evidence="4 10">3.5.2.3</ecNumber>
    </recommendedName>
</protein>
<evidence type="ECO:0000256" key="6">
    <source>
        <dbReference type="ARBA" id="ARBA00022801"/>
    </source>
</evidence>
<feature type="binding site" evidence="10">
    <location>
        <position position="152"/>
    </location>
    <ligand>
        <name>substrate</name>
    </ligand>
</feature>
<feature type="binding site" evidence="10">
    <location>
        <position position="235"/>
    </location>
    <ligand>
        <name>substrate</name>
    </ligand>
</feature>
<evidence type="ECO:0000256" key="8">
    <source>
        <dbReference type="ARBA" id="ARBA00022975"/>
    </source>
</evidence>
<dbReference type="GO" id="GO:0008270">
    <property type="term" value="F:zinc ion binding"/>
    <property type="evidence" value="ECO:0007669"/>
    <property type="project" value="UniProtKB-UniRule"/>
</dbReference>
<evidence type="ECO:0000256" key="3">
    <source>
        <dbReference type="ARBA" id="ARBA00005631"/>
    </source>
</evidence>
<dbReference type="HAMAP" id="MF_00219">
    <property type="entry name" value="PyrC_classII"/>
    <property type="match status" value="1"/>
</dbReference>
<dbReference type="PIRSF" id="PIRSF001237">
    <property type="entry name" value="DHOdimr"/>
    <property type="match status" value="1"/>
</dbReference>
<reference evidence="13 14" key="1">
    <citation type="submission" date="2020-01" db="EMBL/GenBank/DDBJ databases">
        <title>Genomes of bacteria type strains.</title>
        <authorList>
            <person name="Chen J."/>
            <person name="Zhu S."/>
            <person name="Chen J."/>
        </authorList>
    </citation>
    <scope>NUCLEOTIDE SEQUENCE [LARGE SCALE GENOMIC DNA]</scope>
    <source>
        <strain evidence="13 14">KCTC 52919</strain>
    </source>
</reference>
<evidence type="ECO:0000256" key="7">
    <source>
        <dbReference type="ARBA" id="ARBA00022833"/>
    </source>
</evidence>
<keyword evidence="5 10" id="KW-0479">Metal-binding</keyword>
<comment type="catalytic activity">
    <reaction evidence="9 10 11">
        <text>(S)-dihydroorotate + H2O = N-carbamoyl-L-aspartate + H(+)</text>
        <dbReference type="Rhea" id="RHEA:24296"/>
        <dbReference type="ChEBI" id="CHEBI:15377"/>
        <dbReference type="ChEBI" id="CHEBI:15378"/>
        <dbReference type="ChEBI" id="CHEBI:30864"/>
        <dbReference type="ChEBI" id="CHEBI:32814"/>
        <dbReference type="EC" id="3.5.2.3"/>
    </reaction>
</comment>
<dbReference type="GO" id="GO:0006207">
    <property type="term" value="P:'de novo' pyrimidine nucleobase biosynthetic process"/>
    <property type="evidence" value="ECO:0007669"/>
    <property type="project" value="TreeGrafter"/>
</dbReference>
<keyword evidence="6 10" id="KW-0378">Hydrolase</keyword>
<name>A0A6L9MPQ5_9HYPH</name>
<dbReference type="GO" id="GO:0004151">
    <property type="term" value="F:dihydroorotase activity"/>
    <property type="evidence" value="ECO:0007669"/>
    <property type="project" value="UniProtKB-UniRule"/>
</dbReference>
<feature type="binding site" evidence="10">
    <location>
        <begin position="31"/>
        <end position="33"/>
    </location>
    <ligand>
        <name>substrate</name>
    </ligand>
</feature>
<feature type="binding site" evidence="10">
    <location>
        <position position="152"/>
    </location>
    <ligand>
        <name>Zn(2+)</name>
        <dbReference type="ChEBI" id="CHEBI:29105"/>
        <label>2</label>
    </ligand>
</feature>
<dbReference type="PANTHER" id="PTHR43137:SF1">
    <property type="entry name" value="DIHYDROOROTASE"/>
    <property type="match status" value="1"/>
</dbReference>
<accession>A0A6L9MPQ5</accession>
<gene>
    <name evidence="10 13" type="primary">pyrC</name>
    <name evidence="13" type="ORF">GTW51_22710</name>
</gene>
<feature type="binding site" description="via carbamate group" evidence="10">
    <location>
        <position position="115"/>
    </location>
    <ligand>
        <name>Zn(2+)</name>
        <dbReference type="ChEBI" id="CHEBI:29105"/>
        <label>2</label>
    </ligand>
</feature>
<dbReference type="Proteomes" id="UP000476332">
    <property type="component" value="Unassembled WGS sequence"/>
</dbReference>
<dbReference type="InterPro" id="IPR006680">
    <property type="entry name" value="Amidohydro-rel"/>
</dbReference>
<evidence type="ECO:0000313" key="13">
    <source>
        <dbReference type="EMBL" id="NDV89458.1"/>
    </source>
</evidence>
<feature type="domain" description="Amidohydrolase-related" evidence="12">
    <location>
        <begin position="27"/>
        <end position="325"/>
    </location>
</feature>
<comment type="function">
    <text evidence="1 10">Catalyzes the reversible cyclization of carbamoyl aspartate to dihydroorotate.</text>
</comment>
<proteinExistence type="inferred from homology"/>
<feature type="active site" evidence="10">
    <location>
        <position position="263"/>
    </location>
</feature>
<dbReference type="FunFam" id="3.20.20.140:FF:000006">
    <property type="entry name" value="Dihydroorotase"/>
    <property type="match status" value="1"/>
</dbReference>
<dbReference type="CDD" id="cd01294">
    <property type="entry name" value="DHOase"/>
    <property type="match status" value="1"/>
</dbReference>
<evidence type="ECO:0000256" key="4">
    <source>
        <dbReference type="ARBA" id="ARBA00012860"/>
    </source>
</evidence>
<feature type="binding site" evidence="10">
    <location>
        <position position="31"/>
    </location>
    <ligand>
        <name>Zn(2+)</name>
        <dbReference type="ChEBI" id="CHEBI:29105"/>
        <label>1</label>
    </ligand>
</feature>
<evidence type="ECO:0000256" key="5">
    <source>
        <dbReference type="ARBA" id="ARBA00022723"/>
    </source>
</evidence>
<dbReference type="Pfam" id="PF01979">
    <property type="entry name" value="Amidohydro_1"/>
    <property type="match status" value="1"/>
</dbReference>
<feature type="binding site" evidence="10">
    <location>
        <position position="263"/>
    </location>
    <ligand>
        <name>Zn(2+)</name>
        <dbReference type="ChEBI" id="CHEBI:29105"/>
        <label>1</label>
    </ligand>
</feature>
<evidence type="ECO:0000313" key="14">
    <source>
        <dbReference type="Proteomes" id="UP000476332"/>
    </source>
</evidence>
<evidence type="ECO:0000256" key="11">
    <source>
        <dbReference type="RuleBase" id="RU003440"/>
    </source>
</evidence>
<comment type="cofactor">
    <cofactor evidence="10 11">
        <name>Zn(2+)</name>
        <dbReference type="ChEBI" id="CHEBI:29105"/>
    </cofactor>
    <text evidence="10 11">Binds 2 Zn(2+) ions per subunit.</text>
</comment>
<evidence type="ECO:0000256" key="9">
    <source>
        <dbReference type="ARBA" id="ARBA00048492"/>
    </source>
</evidence>
<organism evidence="13 14">
    <name type="scientific">Aurantimonas aggregata</name>
    <dbReference type="NCBI Taxonomy" id="2047720"/>
    <lineage>
        <taxon>Bacteria</taxon>
        <taxon>Pseudomonadati</taxon>
        <taxon>Pseudomonadota</taxon>
        <taxon>Alphaproteobacteria</taxon>
        <taxon>Hyphomicrobiales</taxon>
        <taxon>Aurantimonadaceae</taxon>
        <taxon>Aurantimonas</taxon>
    </lineage>
</organism>
<keyword evidence="14" id="KW-1185">Reference proteome</keyword>
<dbReference type="InterPro" id="IPR004721">
    <property type="entry name" value="DHOdimr"/>
</dbReference>
<dbReference type="InterPro" id="IPR032466">
    <property type="entry name" value="Metal_Hydrolase"/>
</dbReference>
<evidence type="ECO:0000259" key="12">
    <source>
        <dbReference type="Pfam" id="PF01979"/>
    </source>
</evidence>
<comment type="pathway">
    <text evidence="2 10 11">Pyrimidine metabolism; UMP biosynthesis via de novo pathway; (S)-dihydroorotate from bicarbonate: step 3/3.</text>
</comment>
<dbReference type="PROSITE" id="PS00482">
    <property type="entry name" value="DIHYDROOROTASE_1"/>
    <property type="match status" value="1"/>
</dbReference>
<dbReference type="Gene3D" id="3.20.20.140">
    <property type="entry name" value="Metal-dependent hydrolases"/>
    <property type="match status" value="1"/>
</dbReference>
<feature type="binding site" description="via carbamate group" evidence="10">
    <location>
        <position position="115"/>
    </location>
    <ligand>
        <name>Zn(2+)</name>
        <dbReference type="ChEBI" id="CHEBI:29105"/>
        <label>1</label>
    </ligand>
</feature>
<feature type="binding site" evidence="10">
    <location>
        <position position="29"/>
    </location>
    <ligand>
        <name>Zn(2+)</name>
        <dbReference type="ChEBI" id="CHEBI:29105"/>
        <label>1</label>
    </ligand>
</feature>
<dbReference type="InterPro" id="IPR002195">
    <property type="entry name" value="Dihydroorotase_CS"/>
</dbReference>
<dbReference type="EC" id="3.5.2.3" evidence="4 10"/>
<keyword evidence="7 10" id="KW-0862">Zinc</keyword>
<dbReference type="GO" id="GO:0044205">
    <property type="term" value="P:'de novo' UMP biosynthetic process"/>
    <property type="evidence" value="ECO:0007669"/>
    <property type="project" value="UniProtKB-UniRule"/>
</dbReference>
<evidence type="ECO:0000256" key="10">
    <source>
        <dbReference type="HAMAP-Rule" id="MF_00219"/>
    </source>
</evidence>
<sequence>MPTSDQPATEASTTDSLVRLVIRQPDDWHVHLRDGELLKAVVNHTARQFARAIVMPNLDPPVTTMAAAEAYRGRIRSAVAPGLAFTPLMTAYLSDEIDPAEIERGFTSGVFTAAKLYPAHATTNSAHGVTDVTRIYPVLERMQRLGMPLLLHGEVTDRHVDIFDREAAFIDRVLTKIIAAFPALRIVLEHITTEEAVRFVEAAGPNLGATITPHHLVINRNAMFEGGIRPHLYCLPVAKRERHRLALRHAATSGNPKFFLGTDSAPHAVGEKESACGCAGIFNAPVALETYAAVFEEEGTLDRLEGFAAEHGPRFYGLPLNAGRVVIERTAWRVPQAIVAADTRIMPFQAGAELAWRYKGSLEEAGRAEHE</sequence>
<feature type="binding site" evidence="10">
    <location>
        <position position="279"/>
    </location>
    <ligand>
        <name>substrate</name>
    </ligand>
</feature>
<comment type="similarity">
    <text evidence="3 10 11">Belongs to the metallo-dependent hydrolases superfamily. DHOase family. Class II DHOase subfamily.</text>
</comment>
<keyword evidence="8 10" id="KW-0665">Pyrimidine biosynthesis</keyword>
<dbReference type="EMBL" id="JAAAMJ010000048">
    <property type="protein sequence ID" value="NDV89458.1"/>
    <property type="molecule type" value="Genomic_DNA"/>
</dbReference>
<dbReference type="PROSITE" id="PS00483">
    <property type="entry name" value="DIHYDROOROTASE_2"/>
    <property type="match status" value="1"/>
</dbReference>
<dbReference type="GO" id="GO:0005829">
    <property type="term" value="C:cytosol"/>
    <property type="evidence" value="ECO:0007669"/>
    <property type="project" value="TreeGrafter"/>
</dbReference>
<comment type="subunit">
    <text evidence="10">Homodimer.</text>
</comment>
<dbReference type="PANTHER" id="PTHR43137">
    <property type="entry name" value="DIHYDROOROTASE"/>
    <property type="match status" value="1"/>
</dbReference>
<feature type="modified residue" description="N6-carboxylysine" evidence="10">
    <location>
        <position position="115"/>
    </location>
</feature>
<feature type="binding site" evidence="10">
    <location>
        <position position="57"/>
    </location>
    <ligand>
        <name>substrate</name>
    </ligand>
</feature>
<dbReference type="NCBIfam" id="TIGR00856">
    <property type="entry name" value="pyrC_dimer"/>
    <property type="match status" value="1"/>
</dbReference>
<evidence type="ECO:0000256" key="2">
    <source>
        <dbReference type="ARBA" id="ARBA00004880"/>
    </source>
</evidence>
<feature type="binding site" evidence="10">
    <location>
        <position position="267"/>
    </location>
    <ligand>
        <name>substrate</name>
    </ligand>
</feature>
<feature type="binding site" evidence="10">
    <location>
        <position position="190"/>
    </location>
    <ligand>
        <name>Zn(2+)</name>
        <dbReference type="ChEBI" id="CHEBI:29105"/>
        <label>2</label>
    </ligand>
</feature>